<dbReference type="InterPro" id="IPR028263">
    <property type="entry name" value="FliG_N"/>
</dbReference>
<evidence type="ECO:0000256" key="3">
    <source>
        <dbReference type="ARBA" id="ARBA00010299"/>
    </source>
</evidence>
<feature type="domain" description="Flagellar motor switch protein FliG C-terminal" evidence="10">
    <location>
        <begin position="223"/>
        <end position="328"/>
    </location>
</feature>
<proteinExistence type="inferred from homology"/>
<accession>A0A2M9CN06</accession>
<dbReference type="SUPFAM" id="SSF48029">
    <property type="entry name" value="FliG"/>
    <property type="match status" value="2"/>
</dbReference>
<dbReference type="NCBIfam" id="TIGR00207">
    <property type="entry name" value="fliG"/>
    <property type="match status" value="1"/>
</dbReference>
<evidence type="ECO:0000256" key="5">
    <source>
        <dbReference type="ARBA" id="ARBA00022475"/>
    </source>
</evidence>
<keyword evidence="13" id="KW-0969">Cilium</keyword>
<dbReference type="GO" id="GO:0003774">
    <property type="term" value="F:cytoskeletal motor activity"/>
    <property type="evidence" value="ECO:0007669"/>
    <property type="project" value="InterPro"/>
</dbReference>
<keyword evidence="6" id="KW-0145">Chemotaxis</keyword>
<comment type="caution">
    <text evidence="13">The sequence shown here is derived from an EMBL/GenBank/DDBJ whole genome shotgun (WGS) entry which is preliminary data.</text>
</comment>
<dbReference type="Pfam" id="PF01706">
    <property type="entry name" value="FliG_C"/>
    <property type="match status" value="1"/>
</dbReference>
<keyword evidence="5" id="KW-1003">Cell membrane</keyword>
<dbReference type="InterPro" id="IPR032779">
    <property type="entry name" value="FliG_M"/>
</dbReference>
<evidence type="ECO:0000259" key="10">
    <source>
        <dbReference type="Pfam" id="PF01706"/>
    </source>
</evidence>
<evidence type="ECO:0000259" key="12">
    <source>
        <dbReference type="Pfam" id="PF14842"/>
    </source>
</evidence>
<dbReference type="InterPro" id="IPR011002">
    <property type="entry name" value="FliG_a-hlx"/>
</dbReference>
<dbReference type="InterPro" id="IPR000090">
    <property type="entry name" value="Flg_Motor_Flig"/>
</dbReference>
<reference evidence="13 14" key="1">
    <citation type="submission" date="2017-11" db="EMBL/GenBank/DDBJ databases">
        <title>Genomic Encyclopedia of Archaeal and Bacterial Type Strains, Phase II (KMG-II): From Individual Species to Whole Genera.</title>
        <authorList>
            <person name="Goeker M."/>
        </authorList>
    </citation>
    <scope>NUCLEOTIDE SEQUENCE [LARGE SCALE GENOMIC DNA]</scope>
    <source>
        <strain evidence="13 14">DSM 27393</strain>
    </source>
</reference>
<protein>
    <recommendedName>
        <fullName evidence="4">Flagellar motor switch protein FliG</fullName>
    </recommendedName>
</protein>
<keyword evidence="7" id="KW-0283">Flagellar rotation</keyword>
<dbReference type="RefSeq" id="WP_100365394.1">
    <property type="nucleotide sequence ID" value="NZ_PGFF01000001.1"/>
</dbReference>
<dbReference type="Proteomes" id="UP000228758">
    <property type="component" value="Unassembled WGS sequence"/>
</dbReference>
<keyword evidence="9" id="KW-0975">Bacterial flagellum</keyword>
<name>A0A2M9CN06_9MICO</name>
<dbReference type="PRINTS" id="PR00954">
    <property type="entry name" value="FLGMOTORFLIG"/>
</dbReference>
<gene>
    <name evidence="13" type="ORF">CLV46_2875</name>
</gene>
<keyword evidence="14" id="KW-1185">Reference proteome</keyword>
<dbReference type="Gene3D" id="1.10.220.30">
    <property type="match status" value="3"/>
</dbReference>
<evidence type="ECO:0000256" key="8">
    <source>
        <dbReference type="ARBA" id="ARBA00023136"/>
    </source>
</evidence>
<evidence type="ECO:0000256" key="6">
    <source>
        <dbReference type="ARBA" id="ARBA00022500"/>
    </source>
</evidence>
<feature type="domain" description="Flagellar motor switch protein FliG middle" evidence="11">
    <location>
        <begin position="118"/>
        <end position="189"/>
    </location>
</feature>
<keyword evidence="13" id="KW-0966">Cell projection</keyword>
<dbReference type="GO" id="GO:0009425">
    <property type="term" value="C:bacterial-type flagellum basal body"/>
    <property type="evidence" value="ECO:0007669"/>
    <property type="project" value="UniProtKB-SubCell"/>
</dbReference>
<comment type="similarity">
    <text evidence="3">Belongs to the FliG family.</text>
</comment>
<keyword evidence="13" id="KW-0282">Flagellum</keyword>
<feature type="domain" description="Flagellar motor switch protein FliG N-terminal" evidence="12">
    <location>
        <begin position="8"/>
        <end position="110"/>
    </location>
</feature>
<evidence type="ECO:0000256" key="9">
    <source>
        <dbReference type="ARBA" id="ARBA00023143"/>
    </source>
</evidence>
<keyword evidence="8" id="KW-0472">Membrane</keyword>
<dbReference type="PANTHER" id="PTHR30534:SF0">
    <property type="entry name" value="FLAGELLAR MOTOR SWITCH PROTEIN FLIG"/>
    <property type="match status" value="1"/>
</dbReference>
<evidence type="ECO:0000256" key="1">
    <source>
        <dbReference type="ARBA" id="ARBA00004117"/>
    </source>
</evidence>
<evidence type="ECO:0000313" key="14">
    <source>
        <dbReference type="Proteomes" id="UP000228758"/>
    </source>
</evidence>
<dbReference type="GO" id="GO:0071973">
    <property type="term" value="P:bacterial-type flagellum-dependent cell motility"/>
    <property type="evidence" value="ECO:0007669"/>
    <property type="project" value="InterPro"/>
</dbReference>
<dbReference type="GO" id="GO:0006935">
    <property type="term" value="P:chemotaxis"/>
    <property type="evidence" value="ECO:0007669"/>
    <property type="project" value="UniProtKB-KW"/>
</dbReference>
<evidence type="ECO:0000256" key="7">
    <source>
        <dbReference type="ARBA" id="ARBA00022779"/>
    </source>
</evidence>
<sequence>MSDRTAALNGTQKAALVLMQMSQDRAAEVMRQFTESEAEEITAEIVRLRRVDVETAEAALTEFHERALSGRRQARGGRDVAAGLLEASFGSERAAGLLDRLTSTMAGNPFEFLEAAEPTQVSTLLDGELPETIALVLAHLPAPHASAVLTRVDPELRADVAQSIATMGSASPDAVAVVADTLRHRARAIVVPRENLDVVGGVQPLVDIINRADAATERELLAALDARDPALADEVRSRMLTFADIVRLESRDVQQVLRGIDAAVLAVALKGAAEQVVQAVRGNMSERNRELLDEEISMLGPVRKAEVDDARGAVVRAIRELEATGAITVQRGDEDEYVA</sequence>
<dbReference type="OrthoDB" id="9780302at2"/>
<comment type="subcellular location">
    <subcellularLocation>
        <location evidence="1">Bacterial flagellum basal body</location>
    </subcellularLocation>
    <subcellularLocation>
        <location evidence="2">Cell membrane</location>
        <topology evidence="2">Peripheral membrane protein</topology>
        <orientation evidence="2">Cytoplasmic side</orientation>
    </subcellularLocation>
</comment>
<evidence type="ECO:0000259" key="11">
    <source>
        <dbReference type="Pfam" id="PF14841"/>
    </source>
</evidence>
<dbReference type="Pfam" id="PF14841">
    <property type="entry name" value="FliG_M"/>
    <property type="match status" value="1"/>
</dbReference>
<dbReference type="GO" id="GO:0005886">
    <property type="term" value="C:plasma membrane"/>
    <property type="evidence" value="ECO:0007669"/>
    <property type="project" value="UniProtKB-SubCell"/>
</dbReference>
<dbReference type="Pfam" id="PF14842">
    <property type="entry name" value="FliG_N"/>
    <property type="match status" value="1"/>
</dbReference>
<dbReference type="PANTHER" id="PTHR30534">
    <property type="entry name" value="FLAGELLAR MOTOR SWITCH PROTEIN FLIG"/>
    <property type="match status" value="1"/>
</dbReference>
<evidence type="ECO:0000313" key="13">
    <source>
        <dbReference type="EMBL" id="PJJ73289.1"/>
    </source>
</evidence>
<dbReference type="EMBL" id="PGFF01000001">
    <property type="protein sequence ID" value="PJJ73289.1"/>
    <property type="molecule type" value="Genomic_DNA"/>
</dbReference>
<evidence type="ECO:0000256" key="2">
    <source>
        <dbReference type="ARBA" id="ARBA00004413"/>
    </source>
</evidence>
<organism evidence="13 14">
    <name type="scientific">Diaminobutyricimonas aerilata</name>
    <dbReference type="NCBI Taxonomy" id="1162967"/>
    <lineage>
        <taxon>Bacteria</taxon>
        <taxon>Bacillati</taxon>
        <taxon>Actinomycetota</taxon>
        <taxon>Actinomycetes</taxon>
        <taxon>Micrococcales</taxon>
        <taxon>Microbacteriaceae</taxon>
        <taxon>Diaminobutyricimonas</taxon>
    </lineage>
</organism>
<dbReference type="AlphaFoldDB" id="A0A2M9CN06"/>
<evidence type="ECO:0000256" key="4">
    <source>
        <dbReference type="ARBA" id="ARBA00021870"/>
    </source>
</evidence>
<dbReference type="InterPro" id="IPR023087">
    <property type="entry name" value="Flg_Motor_Flig_C"/>
</dbReference>